<sequence length="74" mass="8418">MYDSGKNTKQMEKILSLNVLESLHKRLAYLQSLTIIPLSDYAKEQDTTPSAVFNAAKRQSISAFREKNTWKIGV</sequence>
<comment type="caution">
    <text evidence="1">The sequence shown here is derived from an EMBL/GenBank/DDBJ whole genome shotgun (WGS) entry which is preliminary data.</text>
</comment>
<name>A0A2H0TPJ3_9BACT</name>
<evidence type="ECO:0000313" key="2">
    <source>
        <dbReference type="Proteomes" id="UP000230154"/>
    </source>
</evidence>
<protein>
    <submittedName>
        <fullName evidence="1">Uncharacterized protein</fullName>
    </submittedName>
</protein>
<organism evidence="1 2">
    <name type="scientific">Candidatus Magasanikbacteria bacterium CG10_big_fil_rev_8_21_14_0_10_47_10</name>
    <dbReference type="NCBI Taxonomy" id="1974652"/>
    <lineage>
        <taxon>Bacteria</taxon>
        <taxon>Candidatus Magasanikiibacteriota</taxon>
    </lineage>
</organism>
<dbReference type="EMBL" id="PFCB01000030">
    <property type="protein sequence ID" value="PIR74083.1"/>
    <property type="molecule type" value="Genomic_DNA"/>
</dbReference>
<dbReference type="AlphaFoldDB" id="A0A2H0TPJ3"/>
<reference evidence="2" key="1">
    <citation type="submission" date="2017-09" db="EMBL/GenBank/DDBJ databases">
        <title>Depth-based differentiation of microbial function through sediment-hosted aquifers and enrichment of novel symbionts in the deep terrestrial subsurface.</title>
        <authorList>
            <person name="Probst A.J."/>
            <person name="Ladd B."/>
            <person name="Jarett J.K."/>
            <person name="Geller-Mcgrath D.E."/>
            <person name="Sieber C.M.K."/>
            <person name="Emerson J.B."/>
            <person name="Anantharaman K."/>
            <person name="Thomas B.C."/>
            <person name="Malmstrom R."/>
            <person name="Stieglmeier M."/>
            <person name="Klingl A."/>
            <person name="Woyke T."/>
            <person name="Ryan C.M."/>
            <person name="Banfield J.F."/>
        </authorList>
    </citation>
    <scope>NUCLEOTIDE SEQUENCE [LARGE SCALE GENOMIC DNA]</scope>
</reference>
<evidence type="ECO:0000313" key="1">
    <source>
        <dbReference type="EMBL" id="PIR74083.1"/>
    </source>
</evidence>
<gene>
    <name evidence="1" type="ORF">COU35_04550</name>
</gene>
<dbReference type="Proteomes" id="UP000230154">
    <property type="component" value="Unassembled WGS sequence"/>
</dbReference>
<proteinExistence type="predicted"/>
<accession>A0A2H0TPJ3</accession>